<dbReference type="Pfam" id="PF04963">
    <property type="entry name" value="Sigma54_CBD"/>
    <property type="match status" value="1"/>
</dbReference>
<keyword evidence="7 9" id="KW-0238">DNA-binding</keyword>
<dbReference type="GO" id="GO:0006352">
    <property type="term" value="P:DNA-templated transcription initiation"/>
    <property type="evidence" value="ECO:0007669"/>
    <property type="project" value="InterPro"/>
</dbReference>
<proteinExistence type="inferred from homology"/>
<evidence type="ECO:0000256" key="6">
    <source>
        <dbReference type="ARBA" id="ARBA00023082"/>
    </source>
</evidence>
<accession>A0A1T5EAJ9</accession>
<evidence type="ECO:0000259" key="12">
    <source>
        <dbReference type="Pfam" id="PF04963"/>
    </source>
</evidence>
<evidence type="ECO:0000256" key="1">
    <source>
        <dbReference type="ARBA" id="ARBA00008798"/>
    </source>
</evidence>
<dbReference type="GO" id="GO:0003677">
    <property type="term" value="F:DNA binding"/>
    <property type="evidence" value="ECO:0007669"/>
    <property type="project" value="UniProtKB-KW"/>
</dbReference>
<evidence type="ECO:0000256" key="9">
    <source>
        <dbReference type="PIRNR" id="PIRNR000774"/>
    </source>
</evidence>
<dbReference type="Pfam" id="PF04552">
    <property type="entry name" value="Sigma54_DBD"/>
    <property type="match status" value="1"/>
</dbReference>
<dbReference type="GO" id="GO:0001216">
    <property type="term" value="F:DNA-binding transcription activator activity"/>
    <property type="evidence" value="ECO:0007669"/>
    <property type="project" value="InterPro"/>
</dbReference>
<dbReference type="InterPro" id="IPR000394">
    <property type="entry name" value="RNA_pol_sigma_54"/>
</dbReference>
<evidence type="ECO:0000256" key="8">
    <source>
        <dbReference type="ARBA" id="ARBA00023163"/>
    </source>
</evidence>
<feature type="domain" description="RNA polymerase sigma factor 54 DNA-binding" evidence="11">
    <location>
        <begin position="348"/>
        <end position="505"/>
    </location>
</feature>
<dbReference type="NCBIfam" id="TIGR02395">
    <property type="entry name" value="rpoN_sigma"/>
    <property type="match status" value="1"/>
</dbReference>
<dbReference type="PANTHER" id="PTHR32248:SF4">
    <property type="entry name" value="RNA POLYMERASE SIGMA-54 FACTOR"/>
    <property type="match status" value="1"/>
</dbReference>
<dbReference type="AlphaFoldDB" id="A0A1T5EAJ9"/>
<keyword evidence="4 9" id="KW-0548">Nucleotidyltransferase</keyword>
<evidence type="ECO:0000256" key="5">
    <source>
        <dbReference type="ARBA" id="ARBA00023015"/>
    </source>
</evidence>
<dbReference type="NCBIfam" id="NF004596">
    <property type="entry name" value="PRK05932.1-3"/>
    <property type="match status" value="1"/>
</dbReference>
<dbReference type="STRING" id="439228.SAMN06295920_106322"/>
<evidence type="ECO:0000259" key="11">
    <source>
        <dbReference type="Pfam" id="PF04552"/>
    </source>
</evidence>
<evidence type="ECO:0000256" key="4">
    <source>
        <dbReference type="ARBA" id="ARBA00022695"/>
    </source>
</evidence>
<name>A0A1T5EAJ9_9SPHN</name>
<reference evidence="14" key="1">
    <citation type="submission" date="2017-02" db="EMBL/GenBank/DDBJ databases">
        <authorList>
            <person name="Varghese N."/>
            <person name="Submissions S."/>
        </authorList>
    </citation>
    <scope>NUCLEOTIDE SEQUENCE [LARGE SCALE GENOMIC DNA]</scope>
    <source>
        <strain evidence="14">UM2</strain>
    </source>
</reference>
<dbReference type="GO" id="GO:0000428">
    <property type="term" value="C:DNA-directed RNA polymerase complex"/>
    <property type="evidence" value="ECO:0007669"/>
    <property type="project" value="UniProtKB-KW"/>
</dbReference>
<comment type="function">
    <text evidence="9">Sigma factors are initiation factors that promote the attachment of RNA polymerase to specific initiation sites and are then released.</text>
</comment>
<dbReference type="Proteomes" id="UP000189818">
    <property type="component" value="Unassembled WGS sequence"/>
</dbReference>
<dbReference type="Gene3D" id="1.10.10.1330">
    <property type="entry name" value="RNA polymerase sigma-54 factor, core-binding domain"/>
    <property type="match status" value="1"/>
</dbReference>
<keyword evidence="8 9" id="KW-0804">Transcription</keyword>
<dbReference type="RefSeq" id="WP_079649053.1">
    <property type="nucleotide sequence ID" value="NZ_FUYM01000006.1"/>
</dbReference>
<feature type="region of interest" description="Disordered" evidence="10">
    <location>
        <begin position="49"/>
        <end position="91"/>
    </location>
</feature>
<dbReference type="GO" id="GO:0016779">
    <property type="term" value="F:nucleotidyltransferase activity"/>
    <property type="evidence" value="ECO:0007669"/>
    <property type="project" value="UniProtKB-KW"/>
</dbReference>
<comment type="similarity">
    <text evidence="1 9">Belongs to the sigma-54 factor family.</text>
</comment>
<dbReference type="PROSITE" id="PS00718">
    <property type="entry name" value="SIGMA54_2"/>
    <property type="match status" value="1"/>
</dbReference>
<evidence type="ECO:0000313" key="13">
    <source>
        <dbReference type="EMBL" id="SKB81072.1"/>
    </source>
</evidence>
<dbReference type="OrthoDB" id="9814402at2"/>
<dbReference type="InterPro" id="IPR007634">
    <property type="entry name" value="RNA_pol_sigma_54_DNA-bd"/>
</dbReference>
<keyword evidence="2 9" id="KW-0240">DNA-directed RNA polymerase</keyword>
<evidence type="ECO:0000256" key="2">
    <source>
        <dbReference type="ARBA" id="ARBA00022478"/>
    </source>
</evidence>
<keyword evidence="14" id="KW-1185">Reference proteome</keyword>
<dbReference type="InterPro" id="IPR038709">
    <property type="entry name" value="RpoN_core-bd_sf"/>
</dbReference>
<feature type="domain" description="RNA polymerase sigma factor 54 core-binding" evidence="12">
    <location>
        <begin position="149"/>
        <end position="332"/>
    </location>
</feature>
<dbReference type="PROSITE" id="PS00717">
    <property type="entry name" value="SIGMA54_1"/>
    <property type="match status" value="1"/>
</dbReference>
<dbReference type="InterPro" id="IPR007046">
    <property type="entry name" value="RNA_pol_sigma_54_core-bd"/>
</dbReference>
<organism evidence="13 14">
    <name type="scientific">Rhizorhabdus histidinilytica</name>
    <dbReference type="NCBI Taxonomy" id="439228"/>
    <lineage>
        <taxon>Bacteria</taxon>
        <taxon>Pseudomonadati</taxon>
        <taxon>Pseudomonadota</taxon>
        <taxon>Alphaproteobacteria</taxon>
        <taxon>Sphingomonadales</taxon>
        <taxon>Sphingomonadaceae</taxon>
        <taxon>Rhizorhabdus</taxon>
    </lineage>
</organism>
<sequence>MALGPRLDLRQSQSLVMTPQLQQAIKLLALSNLEVEAFIAEEIEKNPLLEAGGGEAGERDEAPGADEVFDGDGFDGDGIRSDGFDEDGPTADRLVEAGDALADAPLDVDYTAETFHHDSAADSPRGMDGSLGMDGVAGGGVDEGRGLDDYATATLSLHDHLTAQAGELLDGFELAIAARIIDLIDEAGYFEGQTFEIAQALDVPLFHVERVLGVIQTLDPTGVGARSLAECIALQAKEADRYDPAMAKLIDNLDLLARGAIPQLRRLCGVDEEDMADMIRELRDYDPKPGLRFGGEPPAPVTPDIFVRRTGGGWAIELNAATLPRLIVNRAYYAELSGGPQDKGSKAWLGECLASANWLVKALDQRARTIVKVAREIVKQQEAFFLHGVEHLRPLTLKAVADAIGMHESTISRVTSNKYLMCERGLHELKYFFTSGVAAADGGDAVSAEAVKSQIAKLIAAEGDDILSDDKLVELLKDKGFDLARRTVAKYREAIGLGSSVQRRRQRAMKAA</sequence>
<dbReference type="PANTHER" id="PTHR32248">
    <property type="entry name" value="RNA POLYMERASE SIGMA-54 FACTOR"/>
    <property type="match status" value="1"/>
</dbReference>
<keyword evidence="3 9" id="KW-0808">Transferase</keyword>
<feature type="compositionally biased region" description="Acidic residues" evidence="10">
    <location>
        <begin position="63"/>
        <end position="75"/>
    </location>
</feature>
<dbReference type="GO" id="GO:0016987">
    <property type="term" value="F:sigma factor activity"/>
    <property type="evidence" value="ECO:0007669"/>
    <property type="project" value="UniProtKB-KW"/>
</dbReference>
<keyword evidence="6 9" id="KW-0731">Sigma factor</keyword>
<evidence type="ECO:0000313" key="14">
    <source>
        <dbReference type="Proteomes" id="UP000189818"/>
    </source>
</evidence>
<evidence type="ECO:0000256" key="7">
    <source>
        <dbReference type="ARBA" id="ARBA00023125"/>
    </source>
</evidence>
<gene>
    <name evidence="13" type="ORF">SAMN06295920_106322</name>
</gene>
<dbReference type="PRINTS" id="PR00045">
    <property type="entry name" value="SIGMA54FCT"/>
</dbReference>
<dbReference type="NCBIfam" id="NF009118">
    <property type="entry name" value="PRK12469.1"/>
    <property type="match status" value="1"/>
</dbReference>
<evidence type="ECO:0000256" key="10">
    <source>
        <dbReference type="SAM" id="MobiDB-lite"/>
    </source>
</evidence>
<dbReference type="Gene3D" id="1.10.10.60">
    <property type="entry name" value="Homeodomain-like"/>
    <property type="match status" value="1"/>
</dbReference>
<evidence type="ECO:0000256" key="3">
    <source>
        <dbReference type="ARBA" id="ARBA00022679"/>
    </source>
</evidence>
<dbReference type="EMBL" id="FUYM01000006">
    <property type="protein sequence ID" value="SKB81072.1"/>
    <property type="molecule type" value="Genomic_DNA"/>
</dbReference>
<protein>
    <recommendedName>
        <fullName evidence="9">RNA polymerase sigma-54 factor</fullName>
    </recommendedName>
</protein>
<keyword evidence="5 9" id="KW-0805">Transcription regulation</keyword>
<dbReference type="PIRSF" id="PIRSF000774">
    <property type="entry name" value="RpoN"/>
    <property type="match status" value="1"/>
</dbReference>
<dbReference type="Pfam" id="PF00309">
    <property type="entry name" value="Sigma54_AID"/>
    <property type="match status" value="1"/>
</dbReference>
<dbReference type="PROSITE" id="PS50044">
    <property type="entry name" value="SIGMA54_3"/>
    <property type="match status" value="1"/>
</dbReference>